<dbReference type="RefSeq" id="WP_155546899.1">
    <property type="nucleotide sequence ID" value="NZ_CABVGP010000002.1"/>
</dbReference>
<evidence type="ECO:0000313" key="3">
    <source>
        <dbReference type="Proteomes" id="UP000399805"/>
    </source>
</evidence>
<keyword evidence="1 2" id="KW-0812">Transmembrane</keyword>
<feature type="transmembrane region" description="Helical" evidence="1">
    <location>
        <begin position="108"/>
        <end position="127"/>
    </location>
</feature>
<dbReference type="Pfam" id="PF11361">
    <property type="entry name" value="DUF3159"/>
    <property type="match status" value="1"/>
</dbReference>
<keyword evidence="1" id="KW-1133">Transmembrane helix</keyword>
<keyword evidence="3" id="KW-1185">Reference proteome</keyword>
<name>A0A6I8LZT4_9PSEU</name>
<feature type="transmembrane region" description="Helical" evidence="1">
    <location>
        <begin position="43"/>
        <end position="60"/>
    </location>
</feature>
<evidence type="ECO:0000256" key="1">
    <source>
        <dbReference type="SAM" id="Phobius"/>
    </source>
</evidence>
<feature type="transmembrane region" description="Helical" evidence="1">
    <location>
        <begin position="72"/>
        <end position="96"/>
    </location>
</feature>
<dbReference type="InterPro" id="IPR016566">
    <property type="entry name" value="UCP010219"/>
</dbReference>
<dbReference type="EMBL" id="CABVGP010000002">
    <property type="protein sequence ID" value="VVJ22093.1"/>
    <property type="molecule type" value="Genomic_DNA"/>
</dbReference>
<protein>
    <submittedName>
        <fullName evidence="2">Narrowly conserved hypothetical transmembrane protein</fullName>
    </submittedName>
</protein>
<feature type="transmembrane region" description="Helical" evidence="1">
    <location>
        <begin position="172"/>
        <end position="194"/>
    </location>
</feature>
<proteinExistence type="predicted"/>
<dbReference type="Proteomes" id="UP000399805">
    <property type="component" value="Unassembled WGS sequence"/>
</dbReference>
<sequence length="222" mass="23465">MSLDVLTRKSLSLFDAVGGWRTVAEGVASRVVFLLAYLLTGRVWTSALIAVGGVAVLAAARAWTDRRYWPAAIGLAIVGGSALLAGSTGQAINFYLPAVLVQAVQGAVFLLSMVVRWPMVGVAVAAVRRDRSWRHDPAQRRRYQWCTAVFVVKCTIATAVQLPLYLAGQTTALGIAATLLGGAPAAGACIYLCWRILRERPAIDPAPRTCTDVSSGDSPGPG</sequence>
<organism evidence="2 3">
    <name type="scientific">Amycolatopsis camponoti</name>
    <dbReference type="NCBI Taxonomy" id="2606593"/>
    <lineage>
        <taxon>Bacteria</taxon>
        <taxon>Bacillati</taxon>
        <taxon>Actinomycetota</taxon>
        <taxon>Actinomycetes</taxon>
        <taxon>Pseudonocardiales</taxon>
        <taxon>Pseudonocardiaceae</taxon>
        <taxon>Amycolatopsis</taxon>
    </lineage>
</organism>
<dbReference type="AlphaFoldDB" id="A0A6I8LZT4"/>
<gene>
    <name evidence="2" type="ORF">AA23TX_07104</name>
</gene>
<evidence type="ECO:0000313" key="2">
    <source>
        <dbReference type="EMBL" id="VVJ22093.1"/>
    </source>
</evidence>
<keyword evidence="1" id="KW-0472">Membrane</keyword>
<feature type="transmembrane region" description="Helical" evidence="1">
    <location>
        <begin position="148"/>
        <end position="166"/>
    </location>
</feature>
<accession>A0A6I8LZT4</accession>
<reference evidence="2 3" key="1">
    <citation type="submission" date="2019-09" db="EMBL/GenBank/DDBJ databases">
        <authorList>
            <person name="Leyn A S."/>
        </authorList>
    </citation>
    <scope>NUCLEOTIDE SEQUENCE [LARGE SCALE GENOMIC DNA]</scope>
    <source>
        <strain evidence="2">AA231_1</strain>
    </source>
</reference>